<keyword evidence="5" id="KW-0406">Ion transport</keyword>
<comment type="caution">
    <text evidence="5">The sequence shown here is derived from an EMBL/GenBank/DDBJ whole genome shotgun (WGS) entry which is preliminary data.</text>
</comment>
<dbReference type="AlphaFoldDB" id="A0AAD9G9H3"/>
<dbReference type="PANTHER" id="PTHR43150:SF2">
    <property type="entry name" value="HYPERKINETIC, ISOFORM M"/>
    <property type="match status" value="1"/>
</dbReference>
<keyword evidence="5" id="KW-0407">Ion channel</keyword>
<dbReference type="InterPro" id="IPR036812">
    <property type="entry name" value="NAD(P)_OxRdtase_dom_sf"/>
</dbReference>
<feature type="domain" description="NADP-dependent oxidoreductase" evidence="4">
    <location>
        <begin position="9"/>
        <end position="151"/>
    </location>
</feature>
<evidence type="ECO:0000313" key="6">
    <source>
        <dbReference type="Proteomes" id="UP001259832"/>
    </source>
</evidence>
<dbReference type="InterPro" id="IPR005399">
    <property type="entry name" value="K_chnl_volt-dep_bsu_KCNAB-rel"/>
</dbReference>
<dbReference type="SUPFAM" id="SSF51430">
    <property type="entry name" value="NAD(P)-linked oxidoreductase"/>
    <property type="match status" value="1"/>
</dbReference>
<evidence type="ECO:0000259" key="4">
    <source>
        <dbReference type="Pfam" id="PF00248"/>
    </source>
</evidence>
<evidence type="ECO:0000313" key="5">
    <source>
        <dbReference type="EMBL" id="KAK1934240.1"/>
    </source>
</evidence>
<dbReference type="Proteomes" id="UP001259832">
    <property type="component" value="Unassembled WGS sequence"/>
</dbReference>
<comment type="similarity">
    <text evidence="1">Belongs to the shaker potassium channel beta subunit family.</text>
</comment>
<proteinExistence type="inferred from homology"/>
<dbReference type="GO" id="GO:0016491">
    <property type="term" value="F:oxidoreductase activity"/>
    <property type="evidence" value="ECO:0007669"/>
    <property type="project" value="UniProtKB-KW"/>
</dbReference>
<organism evidence="5 6">
    <name type="scientific">Phytophthora citrophthora</name>
    <dbReference type="NCBI Taxonomy" id="4793"/>
    <lineage>
        <taxon>Eukaryota</taxon>
        <taxon>Sar</taxon>
        <taxon>Stramenopiles</taxon>
        <taxon>Oomycota</taxon>
        <taxon>Peronosporomycetes</taxon>
        <taxon>Peronosporales</taxon>
        <taxon>Peronosporaceae</taxon>
        <taxon>Phytophthora</taxon>
    </lineage>
</organism>
<dbReference type="PANTHER" id="PTHR43150">
    <property type="entry name" value="HYPERKINETIC, ISOFORM M"/>
    <property type="match status" value="1"/>
</dbReference>
<keyword evidence="6" id="KW-1185">Reference proteome</keyword>
<dbReference type="GO" id="GO:0034220">
    <property type="term" value="P:monoatomic ion transmembrane transport"/>
    <property type="evidence" value="ECO:0007669"/>
    <property type="project" value="UniProtKB-KW"/>
</dbReference>
<reference evidence="5" key="1">
    <citation type="submission" date="2023-08" db="EMBL/GenBank/DDBJ databases">
        <title>Reference Genome Resource for the Citrus Pathogen Phytophthora citrophthora.</title>
        <authorList>
            <person name="Moller H."/>
            <person name="Coetzee B."/>
            <person name="Rose L.J."/>
            <person name="Van Niekerk J.M."/>
        </authorList>
    </citation>
    <scope>NUCLEOTIDE SEQUENCE</scope>
    <source>
        <strain evidence="5">STE-U-9442</strain>
    </source>
</reference>
<dbReference type="Gene3D" id="3.20.20.100">
    <property type="entry name" value="NADP-dependent oxidoreductase domain"/>
    <property type="match status" value="1"/>
</dbReference>
<dbReference type="EMBL" id="JASMQC010000026">
    <property type="protein sequence ID" value="KAK1934240.1"/>
    <property type="molecule type" value="Genomic_DNA"/>
</dbReference>
<dbReference type="Pfam" id="PF00248">
    <property type="entry name" value="Aldo_ket_red"/>
    <property type="match status" value="1"/>
</dbReference>
<evidence type="ECO:0000256" key="1">
    <source>
        <dbReference type="ARBA" id="ARBA00006515"/>
    </source>
</evidence>
<evidence type="ECO:0000256" key="2">
    <source>
        <dbReference type="ARBA" id="ARBA00022857"/>
    </source>
</evidence>
<evidence type="ECO:0000256" key="3">
    <source>
        <dbReference type="ARBA" id="ARBA00023002"/>
    </source>
</evidence>
<accession>A0AAD9G9H3</accession>
<keyword evidence="2" id="KW-0521">NADP</keyword>
<gene>
    <name evidence="5" type="ORF">P3T76_011443</name>
</gene>
<keyword evidence="5" id="KW-0813">Transport</keyword>
<name>A0AAD9G9H3_9STRA</name>
<sequence length="171" mass="19111">MGYNDKFTVDAWLEMVKTAFEHGVNFYDMAEELLSVVEKKGIIEGVRSREELVTSTKIFCGTNNFTGGPNNKRNTRKHLVEGLKASLKRLDLEYVGVVFCTTLSLARRSCNRTRDKLHHRARLGLLLGTSNWSSSEILEACDCADRLGLIRPIVVHDSWSSRSTASSSASI</sequence>
<dbReference type="InterPro" id="IPR023210">
    <property type="entry name" value="NADP_OxRdtase_dom"/>
</dbReference>
<keyword evidence="3" id="KW-0560">Oxidoreductase</keyword>
<protein>
    <submittedName>
        <fullName evidence="5">Voltage-gated potassium channel subunit beta</fullName>
    </submittedName>
</protein>